<evidence type="ECO:0000313" key="9">
    <source>
        <dbReference type="EMBL" id="CAI9102240.1"/>
    </source>
</evidence>
<dbReference type="InterPro" id="IPR039765">
    <property type="entry name" value="Yip5/YIPF1/YIPF2"/>
</dbReference>
<sequence length="282" mass="30947">MMSGNYTPIDSQNVSGSVPAAADSSGHVAVKFTESNLQTFPPTAAQGKISAASGPPRDADDTFSKGAPGSDNNNTQQGGWFRTFSVAAYKPYFDVDTSDVIERIIESLFPFRGSFTEKTTERPDLYGPFWICTTLIFVAASIGTFVTYLSHKLQNKEWNYDINLVTWSAGLFYGYVTIVPICLYVILKYFSAPAGLVQLFCLYGYSLFIFIPALCLSVIPLQIVRWIIAGVAGFMSATFVALNLKAHINSAGERWFLIVVGIFLLQLALALVLKLYLFTVSV</sequence>
<reference evidence="9" key="1">
    <citation type="submission" date="2023-03" db="EMBL/GenBank/DDBJ databases">
        <authorList>
            <person name="Julca I."/>
        </authorList>
    </citation>
    <scope>NUCLEOTIDE SEQUENCE</scope>
</reference>
<organism evidence="9 10">
    <name type="scientific">Oldenlandia corymbosa var. corymbosa</name>
    <dbReference type="NCBI Taxonomy" id="529605"/>
    <lineage>
        <taxon>Eukaryota</taxon>
        <taxon>Viridiplantae</taxon>
        <taxon>Streptophyta</taxon>
        <taxon>Embryophyta</taxon>
        <taxon>Tracheophyta</taxon>
        <taxon>Spermatophyta</taxon>
        <taxon>Magnoliopsida</taxon>
        <taxon>eudicotyledons</taxon>
        <taxon>Gunneridae</taxon>
        <taxon>Pentapetalae</taxon>
        <taxon>asterids</taxon>
        <taxon>lamiids</taxon>
        <taxon>Gentianales</taxon>
        <taxon>Rubiaceae</taxon>
        <taxon>Rubioideae</taxon>
        <taxon>Spermacoceae</taxon>
        <taxon>Hedyotis-Oldenlandia complex</taxon>
        <taxon>Oldenlandia</taxon>
    </lineage>
</organism>
<evidence type="ECO:0000313" key="10">
    <source>
        <dbReference type="Proteomes" id="UP001161247"/>
    </source>
</evidence>
<feature type="transmembrane region" description="Helical" evidence="6">
    <location>
        <begin position="226"/>
        <end position="244"/>
    </location>
</feature>
<name>A0AAV1D558_OLDCO</name>
<evidence type="ECO:0000256" key="4">
    <source>
        <dbReference type="ARBA" id="ARBA00022989"/>
    </source>
</evidence>
<evidence type="ECO:0000256" key="6">
    <source>
        <dbReference type="RuleBase" id="RU361264"/>
    </source>
</evidence>
<keyword evidence="3 6" id="KW-0812">Transmembrane</keyword>
<evidence type="ECO:0000256" key="2">
    <source>
        <dbReference type="ARBA" id="ARBA00010596"/>
    </source>
</evidence>
<dbReference type="PANTHER" id="PTHR12822">
    <property type="entry name" value="PROTEIN YIPF"/>
    <property type="match status" value="1"/>
</dbReference>
<dbReference type="PANTHER" id="PTHR12822:SF2">
    <property type="entry name" value="PROTEIN YIPF"/>
    <property type="match status" value="1"/>
</dbReference>
<evidence type="ECO:0000259" key="8">
    <source>
        <dbReference type="Pfam" id="PF04893"/>
    </source>
</evidence>
<protein>
    <recommendedName>
        <fullName evidence="6">Protein YIP</fullName>
    </recommendedName>
</protein>
<feature type="transmembrane region" description="Helical" evidence="6">
    <location>
        <begin position="169"/>
        <end position="187"/>
    </location>
</feature>
<evidence type="ECO:0000256" key="7">
    <source>
        <dbReference type="SAM" id="MobiDB-lite"/>
    </source>
</evidence>
<dbReference type="GO" id="GO:0016192">
    <property type="term" value="P:vesicle-mediated transport"/>
    <property type="evidence" value="ECO:0007669"/>
    <property type="project" value="InterPro"/>
</dbReference>
<dbReference type="InterPro" id="IPR006977">
    <property type="entry name" value="Yip1_dom"/>
</dbReference>
<accession>A0AAV1D558</accession>
<dbReference type="Pfam" id="PF04893">
    <property type="entry name" value="Yip1"/>
    <property type="match status" value="1"/>
</dbReference>
<gene>
    <name evidence="9" type="ORF">OLC1_LOCUS11623</name>
</gene>
<evidence type="ECO:0000256" key="5">
    <source>
        <dbReference type="ARBA" id="ARBA00023136"/>
    </source>
</evidence>
<comment type="similarity">
    <text evidence="2 6">Belongs to the YIP1 family.</text>
</comment>
<proteinExistence type="inferred from homology"/>
<feature type="domain" description="Yip1" evidence="8">
    <location>
        <begin position="113"/>
        <end position="271"/>
    </location>
</feature>
<dbReference type="Proteomes" id="UP001161247">
    <property type="component" value="Chromosome 4"/>
</dbReference>
<evidence type="ECO:0000256" key="3">
    <source>
        <dbReference type="ARBA" id="ARBA00022692"/>
    </source>
</evidence>
<keyword evidence="5 6" id="KW-0472">Membrane</keyword>
<evidence type="ECO:0000256" key="1">
    <source>
        <dbReference type="ARBA" id="ARBA00004141"/>
    </source>
</evidence>
<dbReference type="GO" id="GO:0031267">
    <property type="term" value="F:small GTPase binding"/>
    <property type="evidence" value="ECO:0007669"/>
    <property type="project" value="InterPro"/>
</dbReference>
<dbReference type="AlphaFoldDB" id="A0AAV1D558"/>
<keyword evidence="10" id="KW-1185">Reference proteome</keyword>
<feature type="compositionally biased region" description="Polar residues" evidence="7">
    <location>
        <begin position="1"/>
        <end position="16"/>
    </location>
</feature>
<feature type="transmembrane region" description="Helical" evidence="6">
    <location>
        <begin position="125"/>
        <end position="149"/>
    </location>
</feature>
<feature type="transmembrane region" description="Helical" evidence="6">
    <location>
        <begin position="256"/>
        <end position="277"/>
    </location>
</feature>
<dbReference type="EMBL" id="OX459121">
    <property type="protein sequence ID" value="CAI9102240.1"/>
    <property type="molecule type" value="Genomic_DNA"/>
</dbReference>
<comment type="subcellular location">
    <subcellularLocation>
        <location evidence="6">Golgi apparatus membrane</location>
        <topology evidence="6">Multi-pass membrane protein</topology>
    </subcellularLocation>
    <subcellularLocation>
        <location evidence="1">Membrane</location>
        <topology evidence="1">Multi-pass membrane protein</topology>
    </subcellularLocation>
</comment>
<feature type="region of interest" description="Disordered" evidence="7">
    <location>
        <begin position="45"/>
        <end position="76"/>
    </location>
</feature>
<dbReference type="GO" id="GO:0000139">
    <property type="term" value="C:Golgi membrane"/>
    <property type="evidence" value="ECO:0007669"/>
    <property type="project" value="UniProtKB-SubCell"/>
</dbReference>
<feature type="region of interest" description="Disordered" evidence="7">
    <location>
        <begin position="1"/>
        <end position="21"/>
    </location>
</feature>
<keyword evidence="4 6" id="KW-1133">Transmembrane helix</keyword>
<feature type="transmembrane region" description="Helical" evidence="6">
    <location>
        <begin position="199"/>
        <end position="220"/>
    </location>
</feature>